<dbReference type="RefSeq" id="XP_024338689.1">
    <property type="nucleotide sequence ID" value="XM_024480943.1"/>
</dbReference>
<protein>
    <submittedName>
        <fullName evidence="2">Uncharacterized protein</fullName>
    </submittedName>
</protein>
<evidence type="ECO:0000313" key="3">
    <source>
        <dbReference type="Proteomes" id="UP000194127"/>
    </source>
</evidence>
<dbReference type="EMBL" id="KZ110598">
    <property type="protein sequence ID" value="OSX61895.1"/>
    <property type="molecule type" value="Genomic_DNA"/>
</dbReference>
<dbReference type="Proteomes" id="UP000194127">
    <property type="component" value="Unassembled WGS sequence"/>
</dbReference>
<evidence type="ECO:0000313" key="2">
    <source>
        <dbReference type="EMBL" id="OSX61895.1"/>
    </source>
</evidence>
<sequence>MAAEARNAAGLGPHPAARTRHAVCARPHTLDLPATATRVRRRPRYRAAQQRLRPADPHARPRAHTQLRMHSTGGADPGAWKAGRGQESRSASGSSEDGLRCSLAWSRPHLLHKIALSDQSQLIRFIHLPRAHLHMGALADSLTVNGGLRPRRLRIGPRRLPAVVRLGFCCCSLGAMALRQCCTLCLAELTTATTLSLCSVQFASVISLSGCSAPFRPCPISAVSPRHNCLHEC</sequence>
<accession>A0A1X6MZW6</accession>
<organism evidence="2 3">
    <name type="scientific">Postia placenta MAD-698-R-SB12</name>
    <dbReference type="NCBI Taxonomy" id="670580"/>
    <lineage>
        <taxon>Eukaryota</taxon>
        <taxon>Fungi</taxon>
        <taxon>Dikarya</taxon>
        <taxon>Basidiomycota</taxon>
        <taxon>Agaricomycotina</taxon>
        <taxon>Agaricomycetes</taxon>
        <taxon>Polyporales</taxon>
        <taxon>Adustoporiaceae</taxon>
        <taxon>Rhodonia</taxon>
    </lineage>
</organism>
<evidence type="ECO:0000256" key="1">
    <source>
        <dbReference type="SAM" id="MobiDB-lite"/>
    </source>
</evidence>
<feature type="region of interest" description="Disordered" evidence="1">
    <location>
        <begin position="1"/>
        <end position="97"/>
    </location>
</feature>
<name>A0A1X6MZW6_9APHY</name>
<reference evidence="2 3" key="1">
    <citation type="submission" date="2017-04" db="EMBL/GenBank/DDBJ databases">
        <title>Genome Sequence of the Model Brown-Rot Fungus Postia placenta SB12.</title>
        <authorList>
            <consortium name="DOE Joint Genome Institute"/>
            <person name="Gaskell J."/>
            <person name="Kersten P."/>
            <person name="Larrondo L.F."/>
            <person name="Canessa P."/>
            <person name="Martinez D."/>
            <person name="Hibbett D."/>
            <person name="Schmoll M."/>
            <person name="Kubicek C.P."/>
            <person name="Martinez A.T."/>
            <person name="Yadav J."/>
            <person name="Master E."/>
            <person name="Magnuson J.K."/>
            <person name="James T."/>
            <person name="Yaver D."/>
            <person name="Berka R."/>
            <person name="Labutti K."/>
            <person name="Lipzen A."/>
            <person name="Aerts A."/>
            <person name="Barry K."/>
            <person name="Henrissat B."/>
            <person name="Blanchette R."/>
            <person name="Grigoriev I."/>
            <person name="Cullen D."/>
        </authorList>
    </citation>
    <scope>NUCLEOTIDE SEQUENCE [LARGE SCALE GENOMIC DNA]</scope>
    <source>
        <strain evidence="2 3">MAD-698-R-SB12</strain>
    </source>
</reference>
<keyword evidence="3" id="KW-1185">Reference proteome</keyword>
<gene>
    <name evidence="2" type="ORF">POSPLADRAFT_1057669</name>
</gene>
<dbReference type="GeneID" id="36325893"/>
<proteinExistence type="predicted"/>
<dbReference type="AlphaFoldDB" id="A0A1X6MZW6"/>